<dbReference type="Proteomes" id="UP000533900">
    <property type="component" value="Unassembled WGS sequence"/>
</dbReference>
<protein>
    <recommendedName>
        <fullName evidence="4">Cell division protein ZapB</fullName>
    </recommendedName>
</protein>
<keyword evidence="1" id="KW-0175">Coiled coil</keyword>
<sequence length="96" mass="11135">MSKIEDIVDALENKISKVLHKQEVLKQTNSRLSEQLEQQQQKLLEQQEEIASWAEKYETLKIANSMLGSDENKRETKLKINALIRDIDHCIGQLSE</sequence>
<dbReference type="EMBL" id="JACLCP010000007">
    <property type="protein sequence ID" value="MBC2846807.1"/>
    <property type="molecule type" value="Genomic_DNA"/>
</dbReference>
<proteinExistence type="predicted"/>
<organism evidence="2 3">
    <name type="scientific">Winogradskyella flava</name>
    <dbReference type="NCBI Taxonomy" id="1884876"/>
    <lineage>
        <taxon>Bacteria</taxon>
        <taxon>Pseudomonadati</taxon>
        <taxon>Bacteroidota</taxon>
        <taxon>Flavobacteriia</taxon>
        <taxon>Flavobacteriales</taxon>
        <taxon>Flavobacteriaceae</taxon>
        <taxon>Winogradskyella</taxon>
    </lineage>
</organism>
<comment type="caution">
    <text evidence="2">The sequence shown here is derived from an EMBL/GenBank/DDBJ whole genome shotgun (WGS) entry which is preliminary data.</text>
</comment>
<name>A0A842IZX8_9FLAO</name>
<dbReference type="AlphaFoldDB" id="A0A842IZX8"/>
<evidence type="ECO:0008006" key="4">
    <source>
        <dbReference type="Google" id="ProtNLM"/>
    </source>
</evidence>
<evidence type="ECO:0000256" key="1">
    <source>
        <dbReference type="SAM" id="Coils"/>
    </source>
</evidence>
<reference evidence="2" key="1">
    <citation type="submission" date="2020-08" db="EMBL/GenBank/DDBJ databases">
        <title>Winogradskyella ouciana sp. nov., isolated from the hadal seawater of the Mariana Trench.</title>
        <authorList>
            <person name="He X."/>
        </authorList>
    </citation>
    <scope>NUCLEOTIDE SEQUENCE [LARGE SCALE GENOMIC DNA]</scope>
    <source>
        <strain evidence="2">KCTC 52348</strain>
    </source>
</reference>
<accession>A0A842IZX8</accession>
<gene>
    <name evidence="2" type="ORF">H7F21_16990</name>
</gene>
<feature type="coiled-coil region" evidence="1">
    <location>
        <begin position="1"/>
        <end position="63"/>
    </location>
</feature>
<keyword evidence="3" id="KW-1185">Reference proteome</keyword>
<evidence type="ECO:0000313" key="2">
    <source>
        <dbReference type="EMBL" id="MBC2846807.1"/>
    </source>
</evidence>
<evidence type="ECO:0000313" key="3">
    <source>
        <dbReference type="Proteomes" id="UP000533900"/>
    </source>
</evidence>
<dbReference type="RefSeq" id="WP_185790515.1">
    <property type="nucleotide sequence ID" value="NZ_CANMIT010000003.1"/>
</dbReference>